<sequence length="173" mass="19623">MDCRFIEPKYTSSIMKNIKIEIKWGVLFILIGLIWMVFEKTMGWHDVHIDQHATYSMFFAPIAIAIYVFGLIDKKRNFYHGRMSYMQGFVAGLIITLIVVILTPLSQYITSTFITPEFFNNVIAYSVSSGAMEQVAAEEYFNLKNYIIQGTVFAAVMGLITSAVVAAFLKSKS</sequence>
<feature type="transmembrane region" description="Helical" evidence="1">
    <location>
        <begin position="53"/>
        <end position="72"/>
    </location>
</feature>
<keyword evidence="1" id="KW-0812">Transmembrane</keyword>
<evidence type="ECO:0008006" key="4">
    <source>
        <dbReference type="Google" id="ProtNLM"/>
    </source>
</evidence>
<evidence type="ECO:0000256" key="1">
    <source>
        <dbReference type="SAM" id="Phobius"/>
    </source>
</evidence>
<name>A0ABP3YAL9_9BACT</name>
<accession>A0ABP3YAL9</accession>
<evidence type="ECO:0000313" key="3">
    <source>
        <dbReference type="Proteomes" id="UP001500469"/>
    </source>
</evidence>
<evidence type="ECO:0000313" key="2">
    <source>
        <dbReference type="EMBL" id="GAA0878500.1"/>
    </source>
</evidence>
<feature type="transmembrane region" description="Helical" evidence="1">
    <location>
        <begin position="20"/>
        <end position="38"/>
    </location>
</feature>
<feature type="transmembrane region" description="Helical" evidence="1">
    <location>
        <begin position="146"/>
        <end position="169"/>
    </location>
</feature>
<feature type="transmembrane region" description="Helical" evidence="1">
    <location>
        <begin position="84"/>
        <end position="105"/>
    </location>
</feature>
<keyword evidence="3" id="KW-1185">Reference proteome</keyword>
<protein>
    <recommendedName>
        <fullName evidence="4">DUF4199 domain-containing protein</fullName>
    </recommendedName>
</protein>
<keyword evidence="1" id="KW-1133">Transmembrane helix</keyword>
<organism evidence="2 3">
    <name type="scientific">Algoriphagus jejuensis</name>
    <dbReference type="NCBI Taxonomy" id="419934"/>
    <lineage>
        <taxon>Bacteria</taxon>
        <taxon>Pseudomonadati</taxon>
        <taxon>Bacteroidota</taxon>
        <taxon>Cytophagia</taxon>
        <taxon>Cytophagales</taxon>
        <taxon>Cyclobacteriaceae</taxon>
        <taxon>Algoriphagus</taxon>
    </lineage>
</organism>
<keyword evidence="1" id="KW-0472">Membrane</keyword>
<reference evidence="3" key="1">
    <citation type="journal article" date="2019" name="Int. J. Syst. Evol. Microbiol.">
        <title>The Global Catalogue of Microorganisms (GCM) 10K type strain sequencing project: providing services to taxonomists for standard genome sequencing and annotation.</title>
        <authorList>
            <consortium name="The Broad Institute Genomics Platform"/>
            <consortium name="The Broad Institute Genome Sequencing Center for Infectious Disease"/>
            <person name="Wu L."/>
            <person name="Ma J."/>
        </authorList>
    </citation>
    <scope>NUCLEOTIDE SEQUENCE [LARGE SCALE GENOMIC DNA]</scope>
    <source>
        <strain evidence="3">JCM 16112</strain>
    </source>
</reference>
<dbReference type="Proteomes" id="UP001500469">
    <property type="component" value="Unassembled WGS sequence"/>
</dbReference>
<dbReference type="InterPro" id="IPR025250">
    <property type="entry name" value="DUF4199"/>
</dbReference>
<comment type="caution">
    <text evidence="2">The sequence shown here is derived from an EMBL/GenBank/DDBJ whole genome shotgun (WGS) entry which is preliminary data.</text>
</comment>
<dbReference type="EMBL" id="BAAAFI010000006">
    <property type="protein sequence ID" value="GAA0878500.1"/>
    <property type="molecule type" value="Genomic_DNA"/>
</dbReference>
<gene>
    <name evidence="2" type="ORF">GCM10009119_14680</name>
</gene>
<proteinExistence type="predicted"/>
<dbReference type="Pfam" id="PF13858">
    <property type="entry name" value="DUF4199"/>
    <property type="match status" value="1"/>
</dbReference>